<accession>A0A6I4IZ63</accession>
<evidence type="ECO:0008006" key="3">
    <source>
        <dbReference type="Google" id="ProtNLM"/>
    </source>
</evidence>
<reference evidence="1 2" key="1">
    <citation type="submission" date="2019-12" db="EMBL/GenBank/DDBJ databases">
        <authorList>
            <person name="Huq M.A."/>
        </authorList>
    </citation>
    <scope>NUCLEOTIDE SEQUENCE [LARGE SCALE GENOMIC DNA]</scope>
    <source>
        <strain evidence="1 2">MAH-20</strain>
    </source>
</reference>
<protein>
    <recommendedName>
        <fullName evidence="3">DUF3617 family protein</fullName>
    </recommendedName>
</protein>
<dbReference type="Proteomes" id="UP000441389">
    <property type="component" value="Unassembled WGS sequence"/>
</dbReference>
<comment type="caution">
    <text evidence="1">The sequence shown here is derived from an EMBL/GenBank/DDBJ whole genome shotgun (WGS) entry which is preliminary data.</text>
</comment>
<proteinExistence type="predicted"/>
<evidence type="ECO:0000313" key="2">
    <source>
        <dbReference type="Proteomes" id="UP000441389"/>
    </source>
</evidence>
<dbReference type="AlphaFoldDB" id="A0A6I4IZ63"/>
<organism evidence="1 2">
    <name type="scientific">Sphingomonas horti</name>
    <dbReference type="NCBI Taxonomy" id="2682842"/>
    <lineage>
        <taxon>Bacteria</taxon>
        <taxon>Pseudomonadati</taxon>
        <taxon>Pseudomonadota</taxon>
        <taxon>Alphaproteobacteria</taxon>
        <taxon>Sphingomonadales</taxon>
        <taxon>Sphingomonadaceae</taxon>
        <taxon>Sphingomonas</taxon>
    </lineage>
</organism>
<evidence type="ECO:0000313" key="1">
    <source>
        <dbReference type="EMBL" id="MVO77519.1"/>
    </source>
</evidence>
<sequence length="121" mass="13178">MLASAAHAPIQAFGRIEPGQWQLRALDNSAPVRRLCVADAYDLVQLRHPGAACSRFVLANEPQTATVHYTCAGAGYGRTTIRVETPQLVRIESQGLANQSPFQVTLEGRRLGKCEPEHAAR</sequence>
<gene>
    <name evidence="1" type="ORF">GON01_06135</name>
</gene>
<keyword evidence="2" id="KW-1185">Reference proteome</keyword>
<dbReference type="EMBL" id="WQMS01000006">
    <property type="protein sequence ID" value="MVO77519.1"/>
    <property type="molecule type" value="Genomic_DNA"/>
</dbReference>
<name>A0A6I4IZ63_9SPHN</name>